<evidence type="ECO:0000256" key="8">
    <source>
        <dbReference type="ARBA" id="ARBA00022432"/>
    </source>
</evidence>
<feature type="binding site" evidence="15">
    <location>
        <position position="230"/>
    </location>
    <ligand>
        <name>Mg(2+)</name>
        <dbReference type="ChEBI" id="CHEBI:18420"/>
        <label>3</label>
    </ligand>
</feature>
<evidence type="ECO:0000256" key="11">
    <source>
        <dbReference type="ARBA" id="ARBA00022842"/>
    </source>
</evidence>
<reference evidence="17" key="1">
    <citation type="submission" date="2018-01" db="EMBL/GenBank/DDBJ databases">
        <authorList>
            <person name="Kerou L M."/>
        </authorList>
    </citation>
    <scope>NUCLEOTIDE SEQUENCE [LARGE SCALE GENOMIC DNA]</scope>
    <source>
        <strain evidence="17">SCU2</strain>
    </source>
</reference>
<dbReference type="GO" id="GO:0042132">
    <property type="term" value="F:fructose 1,6-bisphosphate 1-phosphatase activity"/>
    <property type="evidence" value="ECO:0007669"/>
    <property type="project" value="UniProtKB-UniRule"/>
</dbReference>
<feature type="binding site" description="in other chain" evidence="15">
    <location>
        <position position="18"/>
    </location>
    <ligand>
        <name>beta-D-fructose 1,6-bisphosphate</name>
        <dbReference type="ChEBI" id="CHEBI:32966"/>
        <note>ligand shared between dimeric partners</note>
    </ligand>
</feature>
<keyword evidence="11 15" id="KW-0460">Magnesium</keyword>
<comment type="caution">
    <text evidence="15">Lacks conserved residue(s) required for the propagation of feature annotation.</text>
</comment>
<evidence type="ECO:0000256" key="15">
    <source>
        <dbReference type="HAMAP-Rule" id="MF_02067"/>
    </source>
</evidence>
<dbReference type="EC" id="3.1.3.11" evidence="6 15"/>
<feature type="binding site" description="in other chain" evidence="15">
    <location>
        <position position="344"/>
    </location>
    <ligand>
        <name>beta-D-fructose 1,6-bisphosphate</name>
        <dbReference type="ChEBI" id="CHEBI:32966"/>
        <note>ligand shared between dimeric partners</note>
    </ligand>
</feature>
<dbReference type="PANTHER" id="PTHR38341">
    <property type="entry name" value="FRUCTOSE-1,6-BISPHOSPHATE ALDOLASE/PHOSPHATASE"/>
    <property type="match status" value="1"/>
</dbReference>
<comment type="function">
    <text evidence="15">Catalyzes two subsequent steps in gluconeogenesis: the aldol condensation of dihydroxyacetone phosphate (DHAP) and glyceraldehyde-3-phosphate (GA3P) to fructose-1,6-bisphosphate (FBP), and the dephosphorylation of FBP to fructose-6-phosphate (F6P).</text>
</comment>
<keyword evidence="8 15" id="KW-0312">Gluconeogenesis</keyword>
<keyword evidence="12 15" id="KW-0456">Lyase</keyword>
<feature type="active site" description="Proton donor/acceptor; for FBP aldolase activity" evidence="15">
    <location>
        <position position="226"/>
    </location>
</feature>
<feature type="binding site" description="in other chain" evidence="15">
    <location>
        <begin position="102"/>
        <end position="103"/>
    </location>
    <ligand>
        <name>beta-D-fructose 1,6-bisphosphate</name>
        <dbReference type="ChEBI" id="CHEBI:32966"/>
        <note>ligand shared between dimeric partners</note>
    </ligand>
</feature>
<evidence type="ECO:0000256" key="13">
    <source>
        <dbReference type="ARBA" id="ARBA00023270"/>
    </source>
</evidence>
<dbReference type="AlphaFoldDB" id="A0A2K5AQU9"/>
<dbReference type="HAMAP" id="MF_02067">
    <property type="entry name" value="FBP_aldolase_phosphatase"/>
    <property type="match status" value="1"/>
</dbReference>
<accession>A0A2K5AQU9</accession>
<name>A0A2K5AQU9_9ARCH</name>
<feature type="binding site" evidence="15">
    <location>
        <position position="231"/>
    </location>
    <ligand>
        <name>Mg(2+)</name>
        <dbReference type="ChEBI" id="CHEBI:18420"/>
        <label>2</label>
    </ligand>
</feature>
<evidence type="ECO:0000256" key="2">
    <source>
        <dbReference type="ARBA" id="ARBA00001946"/>
    </source>
</evidence>
<dbReference type="NCBIfam" id="NF041126">
    <property type="entry name" value="FBP_aldo_phos"/>
    <property type="match status" value="1"/>
</dbReference>
<feature type="active site" description="Proton acceptor; for FBP phosphatase activity" evidence="15">
    <location>
        <position position="11"/>
    </location>
</feature>
<comment type="catalytic activity">
    <reaction evidence="1 15">
        <text>beta-D-fructose 1,6-bisphosphate + H2O = beta-D-fructose 6-phosphate + phosphate</text>
        <dbReference type="Rhea" id="RHEA:11064"/>
        <dbReference type="ChEBI" id="CHEBI:15377"/>
        <dbReference type="ChEBI" id="CHEBI:32966"/>
        <dbReference type="ChEBI" id="CHEBI:43474"/>
        <dbReference type="ChEBI" id="CHEBI:57634"/>
        <dbReference type="EC" id="3.1.3.11"/>
    </reaction>
</comment>
<feature type="binding site" evidence="15">
    <location>
        <position position="11"/>
    </location>
    <ligand>
        <name>Mg(2+)</name>
        <dbReference type="ChEBI" id="CHEBI:18420"/>
        <label>1</label>
    </ligand>
</feature>
<comment type="cofactor">
    <cofactor evidence="2 15">
        <name>Mg(2+)</name>
        <dbReference type="ChEBI" id="CHEBI:18420"/>
    </cofactor>
</comment>
<dbReference type="GO" id="GO:0004332">
    <property type="term" value="F:fructose-bisphosphate aldolase activity"/>
    <property type="evidence" value="ECO:0007669"/>
    <property type="project" value="UniProtKB-UniRule"/>
</dbReference>
<protein>
    <recommendedName>
        <fullName evidence="7 15">Fructose-1,6-bisphosphate aldolase/phosphatase</fullName>
        <shortName evidence="15">FBP A/P</shortName>
        <shortName evidence="15">FBP aldolase/phosphatase</shortName>
        <ecNumber evidence="6 15">3.1.3.11</ecNumber>
        <ecNumber evidence="15">4.1.2.13</ecNumber>
    </recommendedName>
</protein>
<gene>
    <name evidence="15 16" type="primary">fbp</name>
    <name evidence="16" type="ORF">NCAV_0798</name>
</gene>
<dbReference type="UniPathway" id="UPA00138"/>
<dbReference type="EMBL" id="LT981265">
    <property type="protein sequence ID" value="SPC33979.1"/>
    <property type="molecule type" value="Genomic_DNA"/>
</dbReference>
<feature type="binding site" evidence="15">
    <location>
        <position position="229"/>
    </location>
    <ligand>
        <name>Mg(2+)</name>
        <dbReference type="ChEBI" id="CHEBI:18420"/>
        <label>3</label>
    </ligand>
</feature>
<comment type="catalytic activity">
    <reaction evidence="15">
        <text>beta-D-fructose 1,6-bisphosphate = D-glyceraldehyde 3-phosphate + dihydroxyacetone phosphate</text>
        <dbReference type="Rhea" id="RHEA:14729"/>
        <dbReference type="ChEBI" id="CHEBI:32966"/>
        <dbReference type="ChEBI" id="CHEBI:57642"/>
        <dbReference type="ChEBI" id="CHEBI:59776"/>
        <dbReference type="EC" id="4.1.2.13"/>
    </reaction>
</comment>
<dbReference type="GO" id="GO:0006094">
    <property type="term" value="P:gluconeogenesis"/>
    <property type="evidence" value="ECO:0007669"/>
    <property type="project" value="UniProtKB-UniRule"/>
</dbReference>
<evidence type="ECO:0000256" key="10">
    <source>
        <dbReference type="ARBA" id="ARBA00022801"/>
    </source>
</evidence>
<feature type="binding site" evidence="15">
    <location>
        <position position="131"/>
    </location>
    <ligand>
        <name>dihydroxyacetone phosphate</name>
        <dbReference type="ChEBI" id="CHEBI:57642"/>
    </ligand>
</feature>
<dbReference type="SUPFAM" id="SSF111249">
    <property type="entry name" value="Sulfolobus fructose-1,6-bisphosphatase-like"/>
    <property type="match status" value="1"/>
</dbReference>
<dbReference type="Proteomes" id="UP000236248">
    <property type="component" value="Chromosome NCAV"/>
</dbReference>
<feature type="binding site" evidence="15">
    <location>
        <position position="93"/>
    </location>
    <ligand>
        <name>Mg(2+)</name>
        <dbReference type="ChEBI" id="CHEBI:18420"/>
        <label>1</label>
    </ligand>
</feature>
<feature type="binding site" description="in other chain" evidence="15">
    <location>
        <position position="89"/>
    </location>
    <ligand>
        <name>beta-D-fructose 1,6-bisphosphate</name>
        <dbReference type="ChEBI" id="CHEBI:32966"/>
        <note>ligand shared between dimeric partners</note>
    </ligand>
</feature>
<feature type="binding site" evidence="15">
    <location>
        <position position="51"/>
    </location>
    <ligand>
        <name>Mg(2+)</name>
        <dbReference type="ChEBI" id="CHEBI:18420"/>
        <label>1</label>
    </ligand>
</feature>
<sequence length="379" mass="41566">MKITLSAIKADIGGVGGHTRPSNALLKRVEEFVMAEKGKLLIDCYVGFIGDDIHILMSHTHGVGNARVHQLAWDAFIEGTKVAKAQGLYGAGQDLLKDSFSGNVKGMGPGVAEMEFEERANEALVVFAADKTEPGAFNLPFYKMFVDSLSNTGIIINPDLAEGVVFNVMDVLTGEVAELRLWEDKPELEAALMYPARYVVESIYSKKGEPIVSASTDRLHNIAGTYVGKDDPIAIVRTQRAFPATEEACSAFSNPHFVAGNTRGSHHLPLMPVRLNTAASLNYSIPIVSAAVFSMHDGVLTEPFDGFGTPDWDYIRSIAVERALAMRAQGFIHPATLVPEELEYNKGYEARMKKLRERFKAKAAREEEKEQVARTNPDH</sequence>
<comment type="similarity">
    <text evidence="4 15">Belongs to the FBP aldolase/phosphatase family.</text>
</comment>
<proteinExistence type="inferred from homology"/>
<keyword evidence="9 15" id="KW-0479">Metal-binding</keyword>
<feature type="binding site" evidence="15">
    <location>
        <position position="18"/>
    </location>
    <ligand>
        <name>dihydroxyacetone phosphate</name>
        <dbReference type="ChEBI" id="CHEBI:57642"/>
    </ligand>
</feature>
<comment type="pathway">
    <text evidence="3 15">Carbohydrate biosynthesis; gluconeogenesis.</text>
</comment>
<feature type="active site" description="Schiff-base intermediate with DHAP; for FBP aldolase activity" evidence="15">
    <location>
        <position position="229"/>
    </location>
</feature>
<feature type="binding site" evidence="15">
    <location>
        <position position="263"/>
    </location>
    <ligand>
        <name>dihydroxyacetone phosphate</name>
        <dbReference type="ChEBI" id="CHEBI:57642"/>
    </ligand>
</feature>
<dbReference type="InterPro" id="IPR036076">
    <property type="entry name" value="FBPase_V_sf"/>
</dbReference>
<feature type="binding site" evidence="15">
    <location>
        <position position="130"/>
    </location>
    <ligand>
        <name>Mg(2+)</name>
        <dbReference type="ChEBI" id="CHEBI:18420"/>
        <label>2</label>
    </ligand>
</feature>
<keyword evidence="10 15" id="KW-0378">Hydrolase</keyword>
<evidence type="ECO:0000313" key="17">
    <source>
        <dbReference type="Proteomes" id="UP000236248"/>
    </source>
</evidence>
<evidence type="ECO:0000256" key="14">
    <source>
        <dbReference type="ARBA" id="ARBA00023277"/>
    </source>
</evidence>
<keyword evidence="17" id="KW-1185">Reference proteome</keyword>
<dbReference type="KEGG" id="ncv:NCAV_0798"/>
<evidence type="ECO:0000256" key="7">
    <source>
        <dbReference type="ARBA" id="ARBA00018635"/>
    </source>
</evidence>
<dbReference type="InterPro" id="IPR002803">
    <property type="entry name" value="FBPase_V"/>
</dbReference>
<evidence type="ECO:0000313" key="16">
    <source>
        <dbReference type="EMBL" id="SPC33979.1"/>
    </source>
</evidence>
<keyword evidence="13 15" id="KW-0704">Schiff base</keyword>
<organism evidence="16 17">
    <name type="scientific">Candidatus Nitrosocaldus cavascurensis</name>
    <dbReference type="NCBI Taxonomy" id="2058097"/>
    <lineage>
        <taxon>Archaea</taxon>
        <taxon>Nitrososphaerota</taxon>
        <taxon>Nitrososphaeria</taxon>
        <taxon>Candidatus Nitrosocaldales</taxon>
        <taxon>Candidatus Nitrosocaldaceae</taxon>
        <taxon>Candidatus Nitrosocaldus</taxon>
    </lineage>
</organism>
<feature type="binding site" description="in other chain" evidence="15">
    <location>
        <position position="263"/>
    </location>
    <ligand>
        <name>beta-D-fructose 1,6-bisphosphate</name>
        <dbReference type="ChEBI" id="CHEBI:32966"/>
        <note>ligand shared between dimeric partners</note>
    </ligand>
</feature>
<evidence type="ECO:0000256" key="9">
    <source>
        <dbReference type="ARBA" id="ARBA00022723"/>
    </source>
</evidence>
<comment type="domain">
    <text evidence="15">Consists of a single catalytic domain, but remodels its active-site architecture via a large structural change to exhibit dual activities.</text>
</comment>
<dbReference type="GO" id="GO:0000287">
    <property type="term" value="F:magnesium ion binding"/>
    <property type="evidence" value="ECO:0007669"/>
    <property type="project" value="UniProtKB-UniRule"/>
</dbReference>
<keyword evidence="14 15" id="KW-0119">Carbohydrate metabolism</keyword>
<dbReference type="EC" id="4.1.2.13" evidence="15"/>
<dbReference type="PIRSF" id="PIRSF015647">
    <property type="entry name" value="FBPtase_archl"/>
    <property type="match status" value="1"/>
</dbReference>
<feature type="binding site" evidence="15">
    <location>
        <position position="52"/>
    </location>
    <ligand>
        <name>Mg(2+)</name>
        <dbReference type="ChEBI" id="CHEBI:18420"/>
        <label>2</label>
    </ligand>
</feature>
<evidence type="ECO:0000256" key="1">
    <source>
        <dbReference type="ARBA" id="ARBA00001273"/>
    </source>
</evidence>
<evidence type="ECO:0000256" key="12">
    <source>
        <dbReference type="ARBA" id="ARBA00023239"/>
    </source>
</evidence>
<evidence type="ECO:0000256" key="4">
    <source>
        <dbReference type="ARBA" id="ARBA00010693"/>
    </source>
</evidence>
<feature type="binding site" evidence="15">
    <location>
        <position position="51"/>
    </location>
    <ligand>
        <name>Mg(2+)</name>
        <dbReference type="ChEBI" id="CHEBI:18420"/>
        <label>2</label>
    </ligand>
</feature>
<feature type="binding site" evidence="15">
    <location>
        <position position="18"/>
    </location>
    <ligand>
        <name>Mg(2+)</name>
        <dbReference type="ChEBI" id="CHEBI:18420"/>
        <label>1</label>
    </ligand>
</feature>
<dbReference type="PANTHER" id="PTHR38341:SF1">
    <property type="entry name" value="FRUCTOSE-1,6-BISPHOSPHATE ALDOLASE_PHOSPHATASE"/>
    <property type="match status" value="1"/>
</dbReference>
<feature type="binding site" description="in other chain" evidence="15">
    <location>
        <position position="131"/>
    </location>
    <ligand>
        <name>beta-D-fructose 1,6-bisphosphate</name>
        <dbReference type="ChEBI" id="CHEBI:32966"/>
        <note>ligand shared between dimeric partners</note>
    </ligand>
</feature>
<evidence type="ECO:0000256" key="6">
    <source>
        <dbReference type="ARBA" id="ARBA00013093"/>
    </source>
</evidence>
<evidence type="ECO:0000256" key="3">
    <source>
        <dbReference type="ARBA" id="ARBA00004742"/>
    </source>
</evidence>
<feature type="binding site" evidence="15">
    <location>
        <position position="230"/>
    </location>
    <ligand>
        <name>Mg(2+)</name>
        <dbReference type="ChEBI" id="CHEBI:18420"/>
        <label>4</label>
    </ligand>
</feature>
<dbReference type="Pfam" id="PF01950">
    <property type="entry name" value="FBPase_3"/>
    <property type="match status" value="1"/>
</dbReference>
<feature type="binding site" evidence="15">
    <location>
        <position position="231"/>
    </location>
    <ligand>
        <name>Mg(2+)</name>
        <dbReference type="ChEBI" id="CHEBI:18420"/>
        <label>3</label>
    </ligand>
</feature>
<comment type="subunit">
    <text evidence="5 15">Homooctamer; dimer of tetramers.</text>
</comment>
<dbReference type="RefSeq" id="WP_103287260.1">
    <property type="nucleotide sequence ID" value="NZ_LT981265.1"/>
</dbReference>
<evidence type="ECO:0000256" key="5">
    <source>
        <dbReference type="ARBA" id="ARBA00011820"/>
    </source>
</evidence>
<dbReference type="GeneID" id="41594860"/>